<feature type="region of interest" description="Disordered" evidence="1">
    <location>
        <begin position="545"/>
        <end position="571"/>
    </location>
</feature>
<dbReference type="SUPFAM" id="SSF56003">
    <property type="entry name" value="Molybdenum cofactor-binding domain"/>
    <property type="match status" value="1"/>
</dbReference>
<dbReference type="STRING" id="356660.SAMN05444336_104364"/>
<feature type="domain" description="Aldehyde oxidase/xanthine dehydrogenase a/b hammerhead" evidence="2">
    <location>
        <begin position="31"/>
        <end position="142"/>
    </location>
</feature>
<dbReference type="Pfam" id="PF01315">
    <property type="entry name" value="Ald_Xan_dh_C"/>
    <property type="match status" value="1"/>
</dbReference>
<evidence type="ECO:0000313" key="3">
    <source>
        <dbReference type="EMBL" id="SDX34554.1"/>
    </source>
</evidence>
<feature type="region of interest" description="Disordered" evidence="1">
    <location>
        <begin position="1"/>
        <end position="27"/>
    </location>
</feature>
<dbReference type="InterPro" id="IPR037165">
    <property type="entry name" value="AldOxase/xan_DH_Mopterin-bd_sf"/>
</dbReference>
<organism evidence="3 4">
    <name type="scientific">Albimonas donghaensis</name>
    <dbReference type="NCBI Taxonomy" id="356660"/>
    <lineage>
        <taxon>Bacteria</taxon>
        <taxon>Pseudomonadati</taxon>
        <taxon>Pseudomonadota</taxon>
        <taxon>Alphaproteobacteria</taxon>
        <taxon>Rhodobacterales</taxon>
        <taxon>Paracoccaceae</taxon>
        <taxon>Albimonas</taxon>
    </lineage>
</organism>
<dbReference type="PANTHER" id="PTHR11908">
    <property type="entry name" value="XANTHINE DEHYDROGENASE"/>
    <property type="match status" value="1"/>
</dbReference>
<evidence type="ECO:0000259" key="2">
    <source>
        <dbReference type="SMART" id="SM01008"/>
    </source>
</evidence>
<dbReference type="GO" id="GO:0016491">
    <property type="term" value="F:oxidoreductase activity"/>
    <property type="evidence" value="ECO:0007669"/>
    <property type="project" value="InterPro"/>
</dbReference>
<dbReference type="InterPro" id="IPR046867">
    <property type="entry name" value="AldOxase/xan_DH_MoCoBD2"/>
</dbReference>
<evidence type="ECO:0000256" key="1">
    <source>
        <dbReference type="SAM" id="MobiDB-lite"/>
    </source>
</evidence>
<dbReference type="InterPro" id="IPR008274">
    <property type="entry name" value="AldOxase/xan_DH_MoCoBD1"/>
</dbReference>
<dbReference type="Gene3D" id="3.30.365.10">
    <property type="entry name" value="Aldehyde oxidase/xanthine dehydrogenase, molybdopterin binding domain"/>
    <property type="match status" value="4"/>
</dbReference>
<dbReference type="AlphaFoldDB" id="A0A1H3AZJ7"/>
<dbReference type="SMART" id="SM01008">
    <property type="entry name" value="Ald_Xan_dh_C"/>
    <property type="match status" value="1"/>
</dbReference>
<dbReference type="InterPro" id="IPR016208">
    <property type="entry name" value="Ald_Oxase/xanthine_DH-like"/>
</dbReference>
<name>A0A1H3AZJ7_9RHOB</name>
<dbReference type="Gene3D" id="3.90.1170.50">
    <property type="entry name" value="Aldehyde oxidase/xanthine dehydrogenase, a/b hammerhead"/>
    <property type="match status" value="1"/>
</dbReference>
<dbReference type="InterPro" id="IPR000674">
    <property type="entry name" value="Ald_Oxase/Xan_DH_a/b"/>
</dbReference>
<dbReference type="Pfam" id="PF02738">
    <property type="entry name" value="MoCoBD_1"/>
    <property type="match status" value="1"/>
</dbReference>
<dbReference type="InterPro" id="IPR036856">
    <property type="entry name" value="Ald_Oxase/Xan_DH_a/b_sf"/>
</dbReference>
<dbReference type="SUPFAM" id="SSF54665">
    <property type="entry name" value="CO dehydrogenase molybdoprotein N-domain-like"/>
    <property type="match status" value="1"/>
</dbReference>
<dbReference type="Proteomes" id="UP000199118">
    <property type="component" value="Unassembled WGS sequence"/>
</dbReference>
<sequence length="749" mass="78070">MSDAIPTPEHARFGSNSGEALSRRDGHDKVTGAATFAADNTPAGTLHAVYAAAGIARGRVLTLDVEAARAHPGVVEVMTPADPPKLAMDPENKFHGFAFRFDCLQNDRVRFAGQPIALVVGETLEAATEGARLLAPTYEAETPGMGFDAEAPYAPEAVGIGAAPAASKGDMEAGIAAAAQVIETRYETPAQYHNAMEPHAVVAQWDGDRVTLDMPNQAPVMSRPMYAAFLGIPPENILIRTPYLGGGFGSKAIVNGPQMLAVLAARKLGRPVKLVLKREQMFGPVGHRGATRQDLRLGLDAEGGLTALEHKALSVTSRFDEFIEPAANASLHLYPAPAISVSHQAVRNDVGTPAPMRAPGEAPGLTALECAIDEAAAAAGLDPLAFRLRNYAETHPMTGLPYSSKALRECLELGAERFGWAGRPMAPRTMRDAQGRLLGWGLGVAQFPATFFAAAARATLRADGTALVETSGVDMGQGAWTALAQIAADGLGLSIDRIEFRSGSSDLPDAGIAGGSGHTATAGSALHSAGVDAIARLAEIATEDPESPLFGAGNSGTVAKDGRIHRRDDDSRSESYADILARAGHATLVGEGSASRPASAGEQHAFFSHGAVFAETAVDPDLGQVRVTRMVGAFAAGRVINPKLVRSQLEGGMIWGVGFALHEEASHDPVTGRVRNGDLAGYHVPVHADIPELTVLTVDEVDPHVNLLGVKGVGELSITGAAAAVANAVAHATGVRPRRFPIRMETLIG</sequence>
<reference evidence="3 4" key="1">
    <citation type="submission" date="2016-10" db="EMBL/GenBank/DDBJ databases">
        <authorList>
            <person name="de Groot N.N."/>
        </authorList>
    </citation>
    <scope>NUCLEOTIDE SEQUENCE [LARGE SCALE GENOMIC DNA]</scope>
    <source>
        <strain evidence="3 4">DSM 17890</strain>
    </source>
</reference>
<accession>A0A1H3AZJ7</accession>
<dbReference type="GO" id="GO:0005506">
    <property type="term" value="F:iron ion binding"/>
    <property type="evidence" value="ECO:0007669"/>
    <property type="project" value="InterPro"/>
</dbReference>
<gene>
    <name evidence="3" type="ORF">SAMN05444336_104364</name>
</gene>
<dbReference type="Pfam" id="PF20256">
    <property type="entry name" value="MoCoBD_2"/>
    <property type="match status" value="1"/>
</dbReference>
<proteinExistence type="predicted"/>
<evidence type="ECO:0000313" key="4">
    <source>
        <dbReference type="Proteomes" id="UP000199118"/>
    </source>
</evidence>
<dbReference type="RefSeq" id="WP_092682762.1">
    <property type="nucleotide sequence ID" value="NZ_FNMZ01000004.1"/>
</dbReference>
<feature type="compositionally biased region" description="Basic and acidic residues" evidence="1">
    <location>
        <begin position="560"/>
        <end position="571"/>
    </location>
</feature>
<protein>
    <submittedName>
        <fullName evidence="3">Xanthine dehydrogenase YagR molybdenum-binding subunit</fullName>
    </submittedName>
</protein>
<keyword evidence="4" id="KW-1185">Reference proteome</keyword>
<dbReference type="OrthoDB" id="8428274at2"/>
<dbReference type="PANTHER" id="PTHR11908:SF153">
    <property type="entry name" value="DEHYDROGENASE"/>
    <property type="match status" value="1"/>
</dbReference>
<dbReference type="EMBL" id="FNMZ01000004">
    <property type="protein sequence ID" value="SDX34554.1"/>
    <property type="molecule type" value="Genomic_DNA"/>
</dbReference>